<gene>
    <name evidence="3" type="ORF">UT64_C0059G0004</name>
</gene>
<dbReference type="Pfam" id="PF00534">
    <property type="entry name" value="Glycos_transf_1"/>
    <property type="match status" value="1"/>
</dbReference>
<accession>A0A0G0Q290</accession>
<dbReference type="Pfam" id="PF13439">
    <property type="entry name" value="Glyco_transf_4"/>
    <property type="match status" value="1"/>
</dbReference>
<evidence type="ECO:0000259" key="1">
    <source>
        <dbReference type="Pfam" id="PF00534"/>
    </source>
</evidence>
<dbReference type="SUPFAM" id="SSF53756">
    <property type="entry name" value="UDP-Glycosyltransferase/glycogen phosphorylase"/>
    <property type="match status" value="1"/>
</dbReference>
<evidence type="ECO:0008006" key="5">
    <source>
        <dbReference type="Google" id="ProtNLM"/>
    </source>
</evidence>
<evidence type="ECO:0000259" key="2">
    <source>
        <dbReference type="Pfam" id="PF13439"/>
    </source>
</evidence>
<organism evidence="3 4">
    <name type="scientific">Candidatus Falkowbacteria bacterium GW2011_GWF2_39_8</name>
    <dbReference type="NCBI Taxonomy" id="1618642"/>
    <lineage>
        <taxon>Bacteria</taxon>
        <taxon>Candidatus Falkowiibacteriota</taxon>
    </lineage>
</organism>
<sequence length="392" mass="44775">MRIAIFSDTFFPQANGVVTVIWQSALALGELGHEVCIVSISNEISRVSLERKLNDRIKIINLPSLPFFGYKGERFTFPLGWSIRQIKRFKPDIIHSHTSFGVGWEAIFCAKILKIPLVGTHHTFFDHYLKHINLDFEIVKKLSWKFFIAYFKYCDLLLSPSQALKDEFKKKGMNKPIEVIFNPTDIDFFIPPENEEYKKSLKQKYGIVDKSIIYMGRLSYEKSIDQVISAFAIVNKKKPQVKLMILGDGPEKTILEKLSAQLDLQHSVEFIGRYNHDQALIDLLNANDIFVTASKSENLPVSLLEAMACGLPIVAVDERGIPEVVKNKLNGYIVQADQPALLAKKIIELLEDKDIDKFANASRELAKRYSSSTYAKNLEKHYAILINKYNKQ</sequence>
<name>A0A0G0Q290_9BACT</name>
<comment type="caution">
    <text evidence="3">The sequence shown here is derived from an EMBL/GenBank/DDBJ whole genome shotgun (WGS) entry which is preliminary data.</text>
</comment>
<dbReference type="InterPro" id="IPR050194">
    <property type="entry name" value="Glycosyltransferase_grp1"/>
</dbReference>
<dbReference type="PANTHER" id="PTHR45947:SF3">
    <property type="entry name" value="SULFOQUINOVOSYL TRANSFERASE SQD2"/>
    <property type="match status" value="1"/>
</dbReference>
<feature type="domain" description="Glycosyl transferase family 1" evidence="1">
    <location>
        <begin position="203"/>
        <end position="357"/>
    </location>
</feature>
<dbReference type="Proteomes" id="UP000034137">
    <property type="component" value="Unassembled WGS sequence"/>
</dbReference>
<dbReference type="Gene3D" id="3.40.50.2000">
    <property type="entry name" value="Glycogen Phosphorylase B"/>
    <property type="match status" value="2"/>
</dbReference>
<evidence type="ECO:0000313" key="3">
    <source>
        <dbReference type="EMBL" id="KKR31481.1"/>
    </source>
</evidence>
<protein>
    <recommendedName>
        <fullName evidence="5">Glycosyl transferase group 1</fullName>
    </recommendedName>
</protein>
<dbReference type="InterPro" id="IPR001296">
    <property type="entry name" value="Glyco_trans_1"/>
</dbReference>
<proteinExistence type="predicted"/>
<reference evidence="3 4" key="1">
    <citation type="journal article" date="2015" name="Nature">
        <title>rRNA introns, odd ribosomes, and small enigmatic genomes across a large radiation of phyla.</title>
        <authorList>
            <person name="Brown C.T."/>
            <person name="Hug L.A."/>
            <person name="Thomas B.C."/>
            <person name="Sharon I."/>
            <person name="Castelle C.J."/>
            <person name="Singh A."/>
            <person name="Wilkins M.J."/>
            <person name="Williams K.H."/>
            <person name="Banfield J.F."/>
        </authorList>
    </citation>
    <scope>NUCLEOTIDE SEQUENCE [LARGE SCALE GENOMIC DNA]</scope>
</reference>
<dbReference type="PANTHER" id="PTHR45947">
    <property type="entry name" value="SULFOQUINOVOSYL TRANSFERASE SQD2"/>
    <property type="match status" value="1"/>
</dbReference>
<dbReference type="GO" id="GO:0016758">
    <property type="term" value="F:hexosyltransferase activity"/>
    <property type="evidence" value="ECO:0007669"/>
    <property type="project" value="TreeGrafter"/>
</dbReference>
<evidence type="ECO:0000313" key="4">
    <source>
        <dbReference type="Proteomes" id="UP000034137"/>
    </source>
</evidence>
<dbReference type="EMBL" id="LBXO01000059">
    <property type="protein sequence ID" value="KKR31481.1"/>
    <property type="molecule type" value="Genomic_DNA"/>
</dbReference>
<feature type="domain" description="Glycosyltransferase subfamily 4-like N-terminal" evidence="2">
    <location>
        <begin position="15"/>
        <end position="187"/>
    </location>
</feature>
<dbReference type="InterPro" id="IPR028098">
    <property type="entry name" value="Glyco_trans_4-like_N"/>
</dbReference>
<dbReference type="AlphaFoldDB" id="A0A0G0Q290"/>